<keyword evidence="3" id="KW-1185">Reference proteome</keyword>
<feature type="domain" description="DUF4130" evidence="1">
    <location>
        <begin position="88"/>
        <end position="252"/>
    </location>
</feature>
<evidence type="ECO:0000259" key="1">
    <source>
        <dbReference type="Pfam" id="PF13566"/>
    </source>
</evidence>
<reference evidence="2 3" key="1">
    <citation type="submission" date="2023-02" db="EMBL/GenBank/DDBJ databases">
        <title>Genome sequence of Sphingobacterium sp. KACC 22765.</title>
        <authorList>
            <person name="Kim S."/>
            <person name="Heo J."/>
            <person name="Kwon S.-W."/>
        </authorList>
    </citation>
    <scope>NUCLEOTIDE SEQUENCE [LARGE SCALE GENOMIC DNA]</scope>
    <source>
        <strain evidence="2 3">KACC 22765</strain>
    </source>
</reference>
<dbReference type="EMBL" id="CP117880">
    <property type="protein sequence ID" value="WDF70758.1"/>
    <property type="molecule type" value="Genomic_DNA"/>
</dbReference>
<organism evidence="2 3">
    <name type="scientific">Sphingobacterium oryzagri</name>
    <dbReference type="NCBI Taxonomy" id="3025669"/>
    <lineage>
        <taxon>Bacteria</taxon>
        <taxon>Pseudomonadati</taxon>
        <taxon>Bacteroidota</taxon>
        <taxon>Sphingobacteriia</taxon>
        <taxon>Sphingobacteriales</taxon>
        <taxon>Sphingobacteriaceae</taxon>
        <taxon>Sphingobacterium</taxon>
    </lineage>
</organism>
<evidence type="ECO:0000313" key="2">
    <source>
        <dbReference type="EMBL" id="WDF70758.1"/>
    </source>
</evidence>
<dbReference type="Pfam" id="PF13566">
    <property type="entry name" value="DUF4130"/>
    <property type="match status" value="1"/>
</dbReference>
<dbReference type="InterPro" id="IPR023875">
    <property type="entry name" value="DNA_repair_put"/>
</dbReference>
<protein>
    <submittedName>
        <fullName evidence="2">TIGR03915 family putative DNA repair protein</fullName>
    </submittedName>
</protein>
<evidence type="ECO:0000313" key="3">
    <source>
        <dbReference type="Proteomes" id="UP001221558"/>
    </source>
</evidence>
<dbReference type="RefSeq" id="WP_274269462.1">
    <property type="nucleotide sequence ID" value="NZ_CP117880.1"/>
</dbReference>
<dbReference type="Proteomes" id="UP001221558">
    <property type="component" value="Chromosome"/>
</dbReference>
<dbReference type="InterPro" id="IPR025404">
    <property type="entry name" value="DUF4130"/>
</dbReference>
<accession>A0ABY7WME9</accession>
<name>A0ABY7WME9_9SPHI</name>
<dbReference type="NCBIfam" id="TIGR03915">
    <property type="entry name" value="SAM_7_link_chp"/>
    <property type="match status" value="1"/>
</dbReference>
<gene>
    <name evidence="2" type="ORF">PQ465_10360</name>
</gene>
<sequence length="260" mass="30564">MQKPVDIIFDGSWPGLLTVIFDVFDYKLLPLSVSAENSQEALFQARHTVVTDLAKAERVHGGLVKKVEKNGVTELWHTYLSELPEAPLLIVQVAMYYFNAVAGVQANFAHSVVIQIKKIVKSVSRERHRMKAFTRFQLLKDGLYFALIEPDFNVLPLIQKHFKDRYADQRWVIYDVKRQYGISYDLQQVTEVTFSHVEGLDNQQLLDFHSEEESLYVDLWKRYFQAVNITERKNLKLHIQHVPRRYWRYLQEKSFGRTTE</sequence>
<proteinExistence type="predicted"/>